<keyword evidence="1" id="KW-0175">Coiled coil</keyword>
<accession>A0A1V6SYQ4</accession>
<dbReference type="Proteomes" id="UP000191285">
    <property type="component" value="Unassembled WGS sequence"/>
</dbReference>
<keyword evidence="4" id="KW-1185">Reference proteome</keyword>
<organism evidence="3 4">
    <name type="scientific">Penicillium steckii</name>
    <dbReference type="NCBI Taxonomy" id="303698"/>
    <lineage>
        <taxon>Eukaryota</taxon>
        <taxon>Fungi</taxon>
        <taxon>Dikarya</taxon>
        <taxon>Ascomycota</taxon>
        <taxon>Pezizomycotina</taxon>
        <taxon>Eurotiomycetes</taxon>
        <taxon>Eurotiomycetidae</taxon>
        <taxon>Eurotiales</taxon>
        <taxon>Aspergillaceae</taxon>
        <taxon>Penicillium</taxon>
    </lineage>
</organism>
<sequence>MNKLTELLAGGDWTNLDKRCHMVEITDTPEELDMREMAEHLEELCTGLESKRQRLDEEAKRQRLAQAFHQEELRRLNALLENSEREKDTALSEKHDLQCQLAAFEPWSYSMSDDEATHVFECLYQDLRGWVEQHYNIDGIDSDFHGEDPSLETSPSNTTQSETKFGQLSVTESGERIKQLKKVISDCFEFKQKLESQGKFYYFWWSPSGLALREERMASITGTYPVGATVRRTLWPMFYRQLPDKWVILSKEVVVISSP</sequence>
<feature type="compositionally biased region" description="Polar residues" evidence="2">
    <location>
        <begin position="151"/>
        <end position="165"/>
    </location>
</feature>
<gene>
    <name evidence="3" type="ORF">PENSTE_c016G08909</name>
</gene>
<feature type="region of interest" description="Disordered" evidence="2">
    <location>
        <begin position="142"/>
        <end position="165"/>
    </location>
</feature>
<protein>
    <submittedName>
        <fullName evidence="3">Uncharacterized protein</fullName>
    </submittedName>
</protein>
<evidence type="ECO:0000313" key="3">
    <source>
        <dbReference type="EMBL" id="OQE19112.1"/>
    </source>
</evidence>
<dbReference type="AlphaFoldDB" id="A0A1V6SYQ4"/>
<comment type="caution">
    <text evidence="3">The sequence shown here is derived from an EMBL/GenBank/DDBJ whole genome shotgun (WGS) entry which is preliminary data.</text>
</comment>
<feature type="coiled-coil region" evidence="1">
    <location>
        <begin position="38"/>
        <end position="100"/>
    </location>
</feature>
<evidence type="ECO:0000256" key="2">
    <source>
        <dbReference type="SAM" id="MobiDB-lite"/>
    </source>
</evidence>
<reference evidence="4" key="1">
    <citation type="journal article" date="2017" name="Nat. Microbiol.">
        <title>Global analysis of biosynthetic gene clusters reveals vast potential of secondary metabolite production in Penicillium species.</title>
        <authorList>
            <person name="Nielsen J.C."/>
            <person name="Grijseels S."/>
            <person name="Prigent S."/>
            <person name="Ji B."/>
            <person name="Dainat J."/>
            <person name="Nielsen K.F."/>
            <person name="Frisvad J.C."/>
            <person name="Workman M."/>
            <person name="Nielsen J."/>
        </authorList>
    </citation>
    <scope>NUCLEOTIDE SEQUENCE [LARGE SCALE GENOMIC DNA]</scope>
    <source>
        <strain evidence="4">IBT 24891</strain>
    </source>
</reference>
<dbReference type="EMBL" id="MLKD01000016">
    <property type="protein sequence ID" value="OQE19112.1"/>
    <property type="molecule type" value="Genomic_DNA"/>
</dbReference>
<proteinExistence type="predicted"/>
<evidence type="ECO:0000256" key="1">
    <source>
        <dbReference type="SAM" id="Coils"/>
    </source>
</evidence>
<dbReference type="OrthoDB" id="4227183at2759"/>
<name>A0A1V6SYQ4_9EURO</name>
<evidence type="ECO:0000313" key="4">
    <source>
        <dbReference type="Proteomes" id="UP000191285"/>
    </source>
</evidence>